<protein>
    <submittedName>
        <fullName evidence="2">Uncharacterized protein</fullName>
    </submittedName>
</protein>
<evidence type="ECO:0000313" key="2">
    <source>
        <dbReference type="WBParaSite" id="PS1159_v2.g5465.t1"/>
    </source>
</evidence>
<evidence type="ECO:0000313" key="1">
    <source>
        <dbReference type="Proteomes" id="UP000887580"/>
    </source>
</evidence>
<sequence length="128" mass="15144">MPRLSASKFDKFKLQSKEQILDNRIYKHLFVTDSEWCEVDKDEIKKNIKNIGRELFDLLIENHIICETESGILSEIFYKNFGIKFQQFFKVKMDDLIRYGIPEDEADAIFQKLVNGHILVKLDNDNNN</sequence>
<name>A0AC35GIA9_9BILA</name>
<dbReference type="WBParaSite" id="PS1159_v2.g5465.t1">
    <property type="protein sequence ID" value="PS1159_v2.g5465.t1"/>
    <property type="gene ID" value="PS1159_v2.g5465"/>
</dbReference>
<reference evidence="2" key="1">
    <citation type="submission" date="2022-11" db="UniProtKB">
        <authorList>
            <consortium name="WormBaseParasite"/>
        </authorList>
    </citation>
    <scope>IDENTIFICATION</scope>
</reference>
<proteinExistence type="predicted"/>
<dbReference type="Proteomes" id="UP000887580">
    <property type="component" value="Unplaced"/>
</dbReference>
<organism evidence="1 2">
    <name type="scientific">Panagrolaimus sp. PS1159</name>
    <dbReference type="NCBI Taxonomy" id="55785"/>
    <lineage>
        <taxon>Eukaryota</taxon>
        <taxon>Metazoa</taxon>
        <taxon>Ecdysozoa</taxon>
        <taxon>Nematoda</taxon>
        <taxon>Chromadorea</taxon>
        <taxon>Rhabditida</taxon>
        <taxon>Tylenchina</taxon>
        <taxon>Panagrolaimomorpha</taxon>
        <taxon>Panagrolaimoidea</taxon>
        <taxon>Panagrolaimidae</taxon>
        <taxon>Panagrolaimus</taxon>
    </lineage>
</organism>
<accession>A0AC35GIA9</accession>